<dbReference type="Pfam" id="PF00005">
    <property type="entry name" value="ABC_tran"/>
    <property type="match status" value="1"/>
</dbReference>
<organism evidence="5 6">
    <name type="scientific">Brachybacterium phenoliresistens</name>
    <dbReference type="NCBI Taxonomy" id="396014"/>
    <lineage>
        <taxon>Bacteria</taxon>
        <taxon>Bacillati</taxon>
        <taxon>Actinomycetota</taxon>
        <taxon>Actinomycetes</taxon>
        <taxon>Micrococcales</taxon>
        <taxon>Dermabacteraceae</taxon>
        <taxon>Brachybacterium</taxon>
    </lineage>
</organism>
<keyword evidence="6" id="KW-1185">Reference proteome</keyword>
<dbReference type="HOGENOM" id="CLU_000604_1_1_11"/>
<dbReference type="GO" id="GO:0016887">
    <property type="term" value="F:ATP hydrolysis activity"/>
    <property type="evidence" value="ECO:0007669"/>
    <property type="project" value="InterPro"/>
</dbReference>
<name>Z9JQY2_9MICO</name>
<evidence type="ECO:0000313" key="5">
    <source>
        <dbReference type="EMBL" id="EWS80438.1"/>
    </source>
</evidence>
<dbReference type="Pfam" id="PF08402">
    <property type="entry name" value="TOBE_2"/>
    <property type="match status" value="1"/>
</dbReference>
<dbReference type="Gene3D" id="3.40.50.300">
    <property type="entry name" value="P-loop containing nucleotide triphosphate hydrolases"/>
    <property type="match status" value="1"/>
</dbReference>
<evidence type="ECO:0000256" key="2">
    <source>
        <dbReference type="ARBA" id="ARBA00022741"/>
    </source>
</evidence>
<dbReference type="PROSITE" id="PS00211">
    <property type="entry name" value="ABC_TRANSPORTER_1"/>
    <property type="match status" value="1"/>
</dbReference>
<dbReference type="InterPro" id="IPR017871">
    <property type="entry name" value="ABC_transporter-like_CS"/>
</dbReference>
<dbReference type="InterPro" id="IPR013611">
    <property type="entry name" value="Transp-assoc_OB_typ2"/>
</dbReference>
<evidence type="ECO:0000256" key="1">
    <source>
        <dbReference type="ARBA" id="ARBA00022448"/>
    </source>
</evidence>
<sequence length="349" mass="37400">MTPALEIRGAPCGDLQVAPGELLAVIGPSGAGKTTLLREIAGLDPLPQGRVLLHGRDMTAVPVHRRGVTMMFEVPALFAQLDVAENVALALPAARGTLARDQLETALTALDLHHLARRRPQELSAGQRQRVALARALVSRPEVLLVDEPLAHVDPAARVALRREILRTHRRMGTATLYVTHDWAEALAVADRLAVLREGRFVQIGAPQEVYRRPRDAWVAQRIGVPNLLPCPVLGTAPGRVLVRPLGRELWVPADPRLADGREEALVLAHARALRVVAGPDAPADELDPSSGRILGGSFGGDHMDYDVETAAGTLVVRRTLGPGEEPLEVGTPVGVELVADAAWAVVRD</sequence>
<dbReference type="STRING" id="396014.BF93_03450"/>
<gene>
    <name evidence="5" type="ORF">BF93_03450</name>
</gene>
<dbReference type="GO" id="GO:0005524">
    <property type="term" value="F:ATP binding"/>
    <property type="evidence" value="ECO:0007669"/>
    <property type="project" value="UniProtKB-KW"/>
</dbReference>
<dbReference type="InterPro" id="IPR003593">
    <property type="entry name" value="AAA+_ATPase"/>
</dbReference>
<protein>
    <submittedName>
        <fullName evidence="5">ABC transporter ATP-binding protein</fullName>
    </submittedName>
</protein>
<dbReference type="GO" id="GO:0043190">
    <property type="term" value="C:ATP-binding cassette (ABC) transporter complex"/>
    <property type="evidence" value="ECO:0007669"/>
    <property type="project" value="InterPro"/>
</dbReference>
<dbReference type="InterPro" id="IPR027417">
    <property type="entry name" value="P-loop_NTPase"/>
</dbReference>
<evidence type="ECO:0000256" key="3">
    <source>
        <dbReference type="ARBA" id="ARBA00022840"/>
    </source>
</evidence>
<reference evidence="5 6" key="1">
    <citation type="submission" date="2014-02" db="EMBL/GenBank/DDBJ databases">
        <title>Genome sequence of Brachybacterium phenoliresistens strain W13A50.</title>
        <authorList>
            <person name="Wang X."/>
        </authorList>
    </citation>
    <scope>NUCLEOTIDE SEQUENCE [LARGE SCALE GENOMIC DNA]</scope>
    <source>
        <strain evidence="5 6">W13A50</strain>
    </source>
</reference>
<dbReference type="PROSITE" id="PS50893">
    <property type="entry name" value="ABC_TRANSPORTER_2"/>
    <property type="match status" value="1"/>
</dbReference>
<dbReference type="InterPro" id="IPR050093">
    <property type="entry name" value="ABC_SmlMolc_Importer"/>
</dbReference>
<keyword evidence="1" id="KW-0813">Transport</keyword>
<dbReference type="PATRIC" id="fig|396014.3.peg.2717"/>
<keyword evidence="3 5" id="KW-0067">ATP-binding</keyword>
<dbReference type="PANTHER" id="PTHR42781:SF4">
    <property type="entry name" value="SPERMIDINE_PUTRESCINE IMPORT ATP-BINDING PROTEIN POTA"/>
    <property type="match status" value="1"/>
</dbReference>
<dbReference type="EMBL" id="JDYK01000015">
    <property type="protein sequence ID" value="EWS80438.1"/>
    <property type="molecule type" value="Genomic_DNA"/>
</dbReference>
<dbReference type="SMART" id="SM00382">
    <property type="entry name" value="AAA"/>
    <property type="match status" value="1"/>
</dbReference>
<accession>Z9JQY2</accession>
<dbReference type="AlphaFoldDB" id="Z9JQY2"/>
<dbReference type="OrthoDB" id="9802264at2"/>
<dbReference type="RefSeq" id="WP_051486966.1">
    <property type="nucleotide sequence ID" value="NZ_KK069999.1"/>
</dbReference>
<feature type="domain" description="ABC transporter" evidence="4">
    <location>
        <begin position="5"/>
        <end position="223"/>
    </location>
</feature>
<keyword evidence="2" id="KW-0547">Nucleotide-binding</keyword>
<dbReference type="eggNOG" id="COG3842">
    <property type="taxonomic scope" value="Bacteria"/>
</dbReference>
<dbReference type="PANTHER" id="PTHR42781">
    <property type="entry name" value="SPERMIDINE/PUTRESCINE IMPORT ATP-BINDING PROTEIN POTA"/>
    <property type="match status" value="1"/>
</dbReference>
<evidence type="ECO:0000313" key="6">
    <source>
        <dbReference type="Proteomes" id="UP000023067"/>
    </source>
</evidence>
<comment type="caution">
    <text evidence="5">The sequence shown here is derived from an EMBL/GenBank/DDBJ whole genome shotgun (WGS) entry which is preliminary data.</text>
</comment>
<dbReference type="InterPro" id="IPR003439">
    <property type="entry name" value="ABC_transporter-like_ATP-bd"/>
</dbReference>
<dbReference type="SUPFAM" id="SSF52540">
    <property type="entry name" value="P-loop containing nucleoside triphosphate hydrolases"/>
    <property type="match status" value="1"/>
</dbReference>
<dbReference type="GO" id="GO:0022857">
    <property type="term" value="F:transmembrane transporter activity"/>
    <property type="evidence" value="ECO:0007669"/>
    <property type="project" value="InterPro"/>
</dbReference>
<dbReference type="Proteomes" id="UP000023067">
    <property type="component" value="Unassembled WGS sequence"/>
</dbReference>
<evidence type="ECO:0000259" key="4">
    <source>
        <dbReference type="PROSITE" id="PS50893"/>
    </source>
</evidence>
<proteinExistence type="predicted"/>